<dbReference type="Pfam" id="PF12848">
    <property type="entry name" value="ABC_tran_Xtn"/>
    <property type="match status" value="1"/>
</dbReference>
<dbReference type="AlphaFoldDB" id="A0A941J644"/>
<feature type="domain" description="ABC-transporter extension" evidence="3">
    <location>
        <begin position="2"/>
        <end position="34"/>
    </location>
</feature>
<protein>
    <recommendedName>
        <fullName evidence="3">ABC-transporter extension domain-containing protein</fullName>
    </recommendedName>
</protein>
<proteinExistence type="predicted"/>
<evidence type="ECO:0000313" key="5">
    <source>
        <dbReference type="Proteomes" id="UP000680045"/>
    </source>
</evidence>
<dbReference type="GO" id="GO:0005524">
    <property type="term" value="F:ATP binding"/>
    <property type="evidence" value="ECO:0007669"/>
    <property type="project" value="UniProtKB-KW"/>
</dbReference>
<name>A0A941J644_9BACI</name>
<keyword evidence="2" id="KW-0067">ATP-binding</keyword>
<organism evidence="4 5">
    <name type="scientific">Peribacillus frigoritolerans</name>
    <dbReference type="NCBI Taxonomy" id="450367"/>
    <lineage>
        <taxon>Bacteria</taxon>
        <taxon>Bacillati</taxon>
        <taxon>Bacillota</taxon>
        <taxon>Bacilli</taxon>
        <taxon>Bacillales</taxon>
        <taxon>Bacillaceae</taxon>
        <taxon>Peribacillus</taxon>
    </lineage>
</organism>
<accession>A0A941J644</accession>
<reference evidence="4" key="1">
    <citation type="submission" date="2021-04" db="EMBL/GenBank/DDBJ databases">
        <title>Whole genome sequencing of Enterococci isolates from hospitalized patients.</title>
        <authorList>
            <person name="Ogoti B.M."/>
            <person name="Onyambu F.G."/>
        </authorList>
    </citation>
    <scope>NUCLEOTIDE SEQUENCE</scope>
    <source>
        <strain evidence="4">242</strain>
    </source>
</reference>
<dbReference type="EMBL" id="JAGTPW010000005">
    <property type="protein sequence ID" value="MBR8644160.1"/>
    <property type="molecule type" value="Genomic_DNA"/>
</dbReference>
<sequence length="56" mass="6475">MKKYHGNYSSYLEGKAEDYEQDMKLFEKQQGKSKSFAILSNVISQGLPQRKSTKQT</sequence>
<evidence type="ECO:0000256" key="1">
    <source>
        <dbReference type="ARBA" id="ARBA00022741"/>
    </source>
</evidence>
<dbReference type="InterPro" id="IPR032781">
    <property type="entry name" value="ABC_tran_Xtn"/>
</dbReference>
<keyword evidence="1" id="KW-0547">Nucleotide-binding</keyword>
<dbReference type="Proteomes" id="UP000680045">
    <property type="component" value="Unassembled WGS sequence"/>
</dbReference>
<evidence type="ECO:0000259" key="3">
    <source>
        <dbReference type="Pfam" id="PF12848"/>
    </source>
</evidence>
<evidence type="ECO:0000313" key="4">
    <source>
        <dbReference type="EMBL" id="MBR8644160.1"/>
    </source>
</evidence>
<gene>
    <name evidence="4" type="ORF">KEH51_04335</name>
</gene>
<evidence type="ECO:0000256" key="2">
    <source>
        <dbReference type="ARBA" id="ARBA00022840"/>
    </source>
</evidence>
<comment type="caution">
    <text evidence="4">The sequence shown here is derived from an EMBL/GenBank/DDBJ whole genome shotgun (WGS) entry which is preliminary data.</text>
</comment>